<dbReference type="InterPro" id="IPR027417">
    <property type="entry name" value="P-loop_NTPase"/>
</dbReference>
<dbReference type="PANTHER" id="PTHR30153:SF2">
    <property type="entry name" value="REPLICATIVE DNA HELICASE"/>
    <property type="match status" value="1"/>
</dbReference>
<dbReference type="SUPFAM" id="SSF48024">
    <property type="entry name" value="N-terminal domain of DnaB helicase"/>
    <property type="match status" value="1"/>
</dbReference>
<comment type="similarity">
    <text evidence="1">Belongs to the helicase family. DnaB subfamily.</text>
</comment>
<dbReference type="PROSITE" id="PS51199">
    <property type="entry name" value="SF4_HELICASE"/>
    <property type="match status" value="1"/>
</dbReference>
<keyword evidence="2" id="KW-0639">Primosome</keyword>
<name>A0ABU5DJT8_9BURK</name>
<dbReference type="PRINTS" id="PR01874">
    <property type="entry name" value="DNAREPAIRADA"/>
</dbReference>
<accession>A0ABU5DJT8</accession>
<dbReference type="Proteomes" id="UP001285263">
    <property type="component" value="Unassembled WGS sequence"/>
</dbReference>
<organism evidence="13 14">
    <name type="scientific">Roseateles agri</name>
    <dbReference type="NCBI Taxonomy" id="3098619"/>
    <lineage>
        <taxon>Bacteria</taxon>
        <taxon>Pseudomonadati</taxon>
        <taxon>Pseudomonadota</taxon>
        <taxon>Betaproteobacteria</taxon>
        <taxon>Burkholderiales</taxon>
        <taxon>Sphaerotilaceae</taxon>
        <taxon>Roseateles</taxon>
    </lineage>
</organism>
<evidence type="ECO:0000256" key="1">
    <source>
        <dbReference type="ARBA" id="ARBA00008428"/>
    </source>
</evidence>
<keyword evidence="6 13" id="KW-0347">Helicase</keyword>
<evidence type="ECO:0000256" key="9">
    <source>
        <dbReference type="ARBA" id="ARBA00023235"/>
    </source>
</evidence>
<dbReference type="GO" id="GO:0016787">
    <property type="term" value="F:hydrolase activity"/>
    <property type="evidence" value="ECO:0007669"/>
    <property type="project" value="UniProtKB-KW"/>
</dbReference>
<dbReference type="EC" id="5.6.2.3" evidence="10"/>
<gene>
    <name evidence="13" type="ORF">SNE35_18765</name>
</gene>
<evidence type="ECO:0000256" key="6">
    <source>
        <dbReference type="ARBA" id="ARBA00022806"/>
    </source>
</evidence>
<keyword evidence="14" id="KW-1185">Reference proteome</keyword>
<evidence type="ECO:0000256" key="8">
    <source>
        <dbReference type="ARBA" id="ARBA00023125"/>
    </source>
</evidence>
<feature type="domain" description="SF4 helicase" evidence="12">
    <location>
        <begin position="175"/>
        <end position="436"/>
    </location>
</feature>
<dbReference type="SUPFAM" id="SSF52540">
    <property type="entry name" value="P-loop containing nucleoside triphosphate hydrolases"/>
    <property type="match status" value="1"/>
</dbReference>
<reference evidence="13 14" key="1">
    <citation type="submission" date="2023-11" db="EMBL/GenBank/DDBJ databases">
        <title>Paucibacter sp. nov., isolated from fresh soil in Korea.</title>
        <authorList>
            <person name="Le N.T.T."/>
        </authorList>
    </citation>
    <scope>NUCLEOTIDE SEQUENCE [LARGE SCALE GENOMIC DNA]</scope>
    <source>
        <strain evidence="13 14">R3-3</strain>
    </source>
</reference>
<dbReference type="InterPro" id="IPR016136">
    <property type="entry name" value="DNA_helicase_N/primase_C"/>
</dbReference>
<comment type="caution">
    <text evidence="13">The sequence shown here is derived from an EMBL/GenBank/DDBJ whole genome shotgun (WGS) entry which is preliminary data.</text>
</comment>
<evidence type="ECO:0000256" key="10">
    <source>
        <dbReference type="ARBA" id="ARBA00044969"/>
    </source>
</evidence>
<proteinExistence type="inferred from homology"/>
<dbReference type="Pfam" id="PF03796">
    <property type="entry name" value="DnaB_C"/>
    <property type="match status" value="1"/>
</dbReference>
<dbReference type="EMBL" id="JAXCLA010000006">
    <property type="protein sequence ID" value="MDY0746563.1"/>
    <property type="molecule type" value="Genomic_DNA"/>
</dbReference>
<keyword evidence="5 13" id="KW-0378">Hydrolase</keyword>
<dbReference type="Gene3D" id="3.40.50.300">
    <property type="entry name" value="P-loop containing nucleotide triphosphate hydrolases"/>
    <property type="match status" value="1"/>
</dbReference>
<keyword evidence="4" id="KW-0547">Nucleotide-binding</keyword>
<evidence type="ECO:0000313" key="13">
    <source>
        <dbReference type="EMBL" id="MDY0746563.1"/>
    </source>
</evidence>
<dbReference type="GO" id="GO:0003678">
    <property type="term" value="F:DNA helicase activity"/>
    <property type="evidence" value="ECO:0007669"/>
    <property type="project" value="UniProtKB-EC"/>
</dbReference>
<evidence type="ECO:0000259" key="12">
    <source>
        <dbReference type="PROSITE" id="PS51199"/>
    </source>
</evidence>
<keyword evidence="8" id="KW-0238">DNA-binding</keyword>
<keyword evidence="9" id="KW-0413">Isomerase</keyword>
<protein>
    <recommendedName>
        <fullName evidence="10">DNA 5'-3' helicase</fullName>
        <ecNumber evidence="10">5.6.2.3</ecNumber>
    </recommendedName>
</protein>
<evidence type="ECO:0000256" key="7">
    <source>
        <dbReference type="ARBA" id="ARBA00022840"/>
    </source>
</evidence>
<evidence type="ECO:0000256" key="2">
    <source>
        <dbReference type="ARBA" id="ARBA00022515"/>
    </source>
</evidence>
<sequence length="445" mass="47170">MSTPDSTLPWSCEAEQSVLGALLIDNDAANRIAGHIDATAFWHVPHRAVFTTITRLIAAGQPADVVTVFQALQDDGIADDIGGLAYLNDLAQCVPSAANVGRYAAIVADKALRRRIQEIAASIGDGVNDAATADEALDQAQTLLAGLKRVKGRGEPRSIGELMLERSTHWEALQDGTEAAGIPTGLPHLDEALGGGLKPGTVIVLAARPSVGKTSLATQILLHVAASGKPGSILSQEMPAGALMDRAAAHLGRISLGRLSTGHFADDDWDRISEATNRALKLPIYVDDQPALTLLDVRAKARQVQRKQGLSLLVVDYLQLCGNGAGSDGRNRHHQIETISRGMKVLAKELGITVLLLSQLNRASEGDEPELHHLKESGAIEEDADVVILLHPSGQEVDGCVPMLAKIAKNRQGRRGRLALAFDGKTQHWATSTSDVSRRSGGKAS</sequence>
<evidence type="ECO:0000256" key="4">
    <source>
        <dbReference type="ARBA" id="ARBA00022741"/>
    </source>
</evidence>
<comment type="catalytic activity">
    <reaction evidence="11">
        <text>ATP + H2O = ADP + phosphate + H(+)</text>
        <dbReference type="Rhea" id="RHEA:13065"/>
        <dbReference type="ChEBI" id="CHEBI:15377"/>
        <dbReference type="ChEBI" id="CHEBI:15378"/>
        <dbReference type="ChEBI" id="CHEBI:30616"/>
        <dbReference type="ChEBI" id="CHEBI:43474"/>
        <dbReference type="ChEBI" id="CHEBI:456216"/>
        <dbReference type="EC" id="5.6.2.3"/>
    </reaction>
</comment>
<evidence type="ECO:0000256" key="3">
    <source>
        <dbReference type="ARBA" id="ARBA00022705"/>
    </source>
</evidence>
<evidence type="ECO:0000256" key="11">
    <source>
        <dbReference type="ARBA" id="ARBA00048954"/>
    </source>
</evidence>
<dbReference type="InterPro" id="IPR036185">
    <property type="entry name" value="DNA_heli_DnaB-like_N_sf"/>
</dbReference>
<dbReference type="InterPro" id="IPR007693">
    <property type="entry name" value="DNA_helicase_DnaB-like_N"/>
</dbReference>
<dbReference type="Gene3D" id="1.10.860.10">
    <property type="entry name" value="DNAb Helicase, Chain A"/>
    <property type="match status" value="1"/>
</dbReference>
<keyword evidence="3" id="KW-0235">DNA replication</keyword>
<keyword evidence="7" id="KW-0067">ATP-binding</keyword>
<dbReference type="PANTHER" id="PTHR30153">
    <property type="entry name" value="REPLICATIVE DNA HELICASE DNAB"/>
    <property type="match status" value="1"/>
</dbReference>
<evidence type="ECO:0000313" key="14">
    <source>
        <dbReference type="Proteomes" id="UP001285263"/>
    </source>
</evidence>
<dbReference type="RefSeq" id="WP_320424507.1">
    <property type="nucleotide sequence ID" value="NZ_JAXCLA010000006.1"/>
</dbReference>
<evidence type="ECO:0000256" key="5">
    <source>
        <dbReference type="ARBA" id="ARBA00022801"/>
    </source>
</evidence>
<dbReference type="Pfam" id="PF00772">
    <property type="entry name" value="DnaB"/>
    <property type="match status" value="1"/>
</dbReference>
<dbReference type="InterPro" id="IPR007694">
    <property type="entry name" value="DNA_helicase_DnaB-like_C"/>
</dbReference>